<evidence type="ECO:0000256" key="2">
    <source>
        <dbReference type="ARBA" id="ARBA00022679"/>
    </source>
</evidence>
<dbReference type="InterPro" id="IPR011611">
    <property type="entry name" value="PfkB_dom"/>
</dbReference>
<evidence type="ECO:0000313" key="8">
    <source>
        <dbReference type="EMBL" id="MFB9679494.1"/>
    </source>
</evidence>
<keyword evidence="3" id="KW-0547">Nucleotide-binding</keyword>
<evidence type="ECO:0000256" key="5">
    <source>
        <dbReference type="ARBA" id="ARBA00022840"/>
    </source>
</evidence>
<keyword evidence="5" id="KW-0067">ATP-binding</keyword>
<feature type="region of interest" description="Disordered" evidence="6">
    <location>
        <begin position="18"/>
        <end position="93"/>
    </location>
</feature>
<dbReference type="RefSeq" id="WP_344746894.1">
    <property type="nucleotide sequence ID" value="NZ_BAAAWW010000109.1"/>
</dbReference>
<dbReference type="GO" id="GO:0016301">
    <property type="term" value="F:kinase activity"/>
    <property type="evidence" value="ECO:0007669"/>
    <property type="project" value="UniProtKB-KW"/>
</dbReference>
<dbReference type="CDD" id="cd01167">
    <property type="entry name" value="bac_FRK"/>
    <property type="match status" value="1"/>
</dbReference>
<dbReference type="EMBL" id="JBHMBS010000016">
    <property type="protein sequence ID" value="MFB9679494.1"/>
    <property type="molecule type" value="Genomic_DNA"/>
</dbReference>
<gene>
    <name evidence="8" type="ORF">ACFFRH_28770</name>
</gene>
<evidence type="ECO:0000259" key="7">
    <source>
        <dbReference type="Pfam" id="PF00294"/>
    </source>
</evidence>
<name>A0ABV5TKH2_9ACTN</name>
<sequence>MPSTQVAVLGECVADAFATSGVSPTDSAPTSGGSTTGGSTTGGPSLDGSAAQAPVTNAPAPNDPAPDASPATGSSTAGSSTTGSATGDTLTPGGARDELVLRVLPGGGPANTAVALARLGTATRFLGRLSGDSFGALFRAHLGASGVDLTGCVDAPEPSTLAVATLDESGRARYSFHADGAADWAWSAAELTAERIGDVSCLHTGSLALVRAPGAEVVEEALAATAAHATISIDPNVRAVLVAPAVYRERMPRWCALADMIKLSDDDLEHIHPGEPAERVCDTWHDAGVRLVVVTRGPLGALVSVDGERATVPTPPTEVVDTVGAGDSFTAGLLHRLHASGLLGGRLDRLDLDRAVDAATFAAQVASLTCSAAGANPPWAR</sequence>
<organism evidence="8 9">
    <name type="scientific">Streptosporangium vulgare</name>
    <dbReference type="NCBI Taxonomy" id="46190"/>
    <lineage>
        <taxon>Bacteria</taxon>
        <taxon>Bacillati</taxon>
        <taxon>Actinomycetota</taxon>
        <taxon>Actinomycetes</taxon>
        <taxon>Streptosporangiales</taxon>
        <taxon>Streptosporangiaceae</taxon>
        <taxon>Streptosporangium</taxon>
    </lineage>
</organism>
<comment type="caution">
    <text evidence="8">The sequence shown here is derived from an EMBL/GenBank/DDBJ whole genome shotgun (WGS) entry which is preliminary data.</text>
</comment>
<proteinExistence type="inferred from homology"/>
<dbReference type="InterPro" id="IPR050306">
    <property type="entry name" value="PfkB_Carbo_kinase"/>
</dbReference>
<dbReference type="PROSITE" id="PS00584">
    <property type="entry name" value="PFKB_KINASES_2"/>
    <property type="match status" value="1"/>
</dbReference>
<accession>A0ABV5TKH2</accession>
<keyword evidence="2" id="KW-0808">Transferase</keyword>
<protein>
    <submittedName>
        <fullName evidence="8">PfkB family carbohydrate kinase</fullName>
    </submittedName>
</protein>
<dbReference type="SUPFAM" id="SSF53613">
    <property type="entry name" value="Ribokinase-like"/>
    <property type="match status" value="1"/>
</dbReference>
<feature type="domain" description="Carbohydrate kinase PfkB" evidence="7">
    <location>
        <begin position="104"/>
        <end position="378"/>
    </location>
</feature>
<dbReference type="InterPro" id="IPR029056">
    <property type="entry name" value="Ribokinase-like"/>
</dbReference>
<dbReference type="Gene3D" id="3.40.1190.20">
    <property type="match status" value="1"/>
</dbReference>
<dbReference type="PANTHER" id="PTHR43085">
    <property type="entry name" value="HEXOKINASE FAMILY MEMBER"/>
    <property type="match status" value="1"/>
</dbReference>
<feature type="compositionally biased region" description="Low complexity" evidence="6">
    <location>
        <begin position="23"/>
        <end position="33"/>
    </location>
</feature>
<evidence type="ECO:0000256" key="4">
    <source>
        <dbReference type="ARBA" id="ARBA00022777"/>
    </source>
</evidence>
<evidence type="ECO:0000256" key="1">
    <source>
        <dbReference type="ARBA" id="ARBA00010688"/>
    </source>
</evidence>
<dbReference type="InterPro" id="IPR002173">
    <property type="entry name" value="Carboh/pur_kinase_PfkB_CS"/>
</dbReference>
<dbReference type="Proteomes" id="UP001589610">
    <property type="component" value="Unassembled WGS sequence"/>
</dbReference>
<evidence type="ECO:0000313" key="9">
    <source>
        <dbReference type="Proteomes" id="UP001589610"/>
    </source>
</evidence>
<reference evidence="8 9" key="1">
    <citation type="submission" date="2024-09" db="EMBL/GenBank/DDBJ databases">
        <authorList>
            <person name="Sun Q."/>
            <person name="Mori K."/>
        </authorList>
    </citation>
    <scope>NUCLEOTIDE SEQUENCE [LARGE SCALE GENOMIC DNA]</scope>
    <source>
        <strain evidence="8 9">JCM 3028</strain>
    </source>
</reference>
<dbReference type="PANTHER" id="PTHR43085:SF1">
    <property type="entry name" value="PSEUDOURIDINE KINASE-RELATED"/>
    <property type="match status" value="1"/>
</dbReference>
<feature type="compositionally biased region" description="Low complexity" evidence="6">
    <location>
        <begin position="53"/>
        <end position="89"/>
    </location>
</feature>
<evidence type="ECO:0000256" key="6">
    <source>
        <dbReference type="SAM" id="MobiDB-lite"/>
    </source>
</evidence>
<keyword evidence="9" id="KW-1185">Reference proteome</keyword>
<evidence type="ECO:0000256" key="3">
    <source>
        <dbReference type="ARBA" id="ARBA00022741"/>
    </source>
</evidence>
<comment type="similarity">
    <text evidence="1">Belongs to the carbohydrate kinase PfkB family.</text>
</comment>
<keyword evidence="4 8" id="KW-0418">Kinase</keyword>
<dbReference type="Pfam" id="PF00294">
    <property type="entry name" value="PfkB"/>
    <property type="match status" value="1"/>
</dbReference>